<reference evidence="9" key="2">
    <citation type="journal article" date="2014" name="ISME J.">
        <title>Microbial stratification in low pH oxic and suboxic macroscopic growths along an acid mine drainage.</title>
        <authorList>
            <person name="Mendez-Garcia C."/>
            <person name="Mesa V."/>
            <person name="Sprenger R.R."/>
            <person name="Richter M."/>
            <person name="Diez M.S."/>
            <person name="Solano J."/>
            <person name="Bargiela R."/>
            <person name="Golyshina O.V."/>
            <person name="Manteca A."/>
            <person name="Ramos J.L."/>
            <person name="Gallego J.R."/>
            <person name="Llorente I."/>
            <person name="Martins Dos Santos V.A."/>
            <person name="Jensen O.N."/>
            <person name="Pelaez A.I."/>
            <person name="Sanchez J."/>
            <person name="Ferrer M."/>
        </authorList>
    </citation>
    <scope>NUCLEOTIDE SEQUENCE</scope>
</reference>
<evidence type="ECO:0000256" key="7">
    <source>
        <dbReference type="ARBA" id="ARBA00023102"/>
    </source>
</evidence>
<comment type="caution">
    <text evidence="9">The sequence shown here is derived from an EMBL/GenBank/DDBJ whole genome shotgun (WGS) entry which is preliminary data.</text>
</comment>
<evidence type="ECO:0000256" key="6">
    <source>
        <dbReference type="ARBA" id="ARBA00022679"/>
    </source>
</evidence>
<reference evidence="9" key="1">
    <citation type="submission" date="2013-08" db="EMBL/GenBank/DDBJ databases">
        <authorList>
            <person name="Mendez C."/>
            <person name="Richter M."/>
            <person name="Ferrer M."/>
            <person name="Sanchez J."/>
        </authorList>
    </citation>
    <scope>NUCLEOTIDE SEQUENCE</scope>
</reference>
<evidence type="ECO:0000256" key="3">
    <source>
        <dbReference type="ARBA" id="ARBA00011946"/>
    </source>
</evidence>
<proteinExistence type="predicted"/>
<accession>T0ZRY0</accession>
<dbReference type="Pfam" id="PF01634">
    <property type="entry name" value="HisG"/>
    <property type="match status" value="1"/>
</dbReference>
<dbReference type="NCBIfam" id="TIGR00070">
    <property type="entry name" value="hisG"/>
    <property type="match status" value="1"/>
</dbReference>
<keyword evidence="7" id="KW-0368">Histidine biosynthesis</keyword>
<dbReference type="EMBL" id="AUZX01014695">
    <property type="protein sequence ID" value="EQD31484.1"/>
    <property type="molecule type" value="Genomic_DNA"/>
</dbReference>
<evidence type="ECO:0000256" key="4">
    <source>
        <dbReference type="ARBA" id="ARBA00022605"/>
    </source>
</evidence>
<sequence length="207" mass="22332">MRMAVPKGRLEQPSWRWLMSRGLVSGARIGRSLFWTAHGSYDVAIVRGRDIPQLLREGAVDVAIVGRDVVEEEEGQGLWLGENLGFGRCRLMLAAAEGFDPFGVERLRIATRYPGLTRRWAAAHGRRVDLVSLGGSVEVAPALGLADAVVDIVETGATLRANGLVPFDVLLESYAAFATRAGEERLGVEIYAMPAQGEGMVRAASDA</sequence>
<dbReference type="GO" id="GO:0005737">
    <property type="term" value="C:cytoplasm"/>
    <property type="evidence" value="ECO:0007669"/>
    <property type="project" value="InterPro"/>
</dbReference>
<name>T0ZRY0_9ZZZZ</name>
<evidence type="ECO:0000259" key="8">
    <source>
        <dbReference type="Pfam" id="PF01634"/>
    </source>
</evidence>
<evidence type="ECO:0000256" key="1">
    <source>
        <dbReference type="ARBA" id="ARBA00000915"/>
    </source>
</evidence>
<organism evidence="9">
    <name type="scientific">mine drainage metagenome</name>
    <dbReference type="NCBI Taxonomy" id="410659"/>
    <lineage>
        <taxon>unclassified sequences</taxon>
        <taxon>metagenomes</taxon>
        <taxon>ecological metagenomes</taxon>
    </lineage>
</organism>
<evidence type="ECO:0000313" key="9">
    <source>
        <dbReference type="EMBL" id="EQD31484.1"/>
    </source>
</evidence>
<evidence type="ECO:0000256" key="2">
    <source>
        <dbReference type="ARBA" id="ARBA00004667"/>
    </source>
</evidence>
<dbReference type="GO" id="GO:0003879">
    <property type="term" value="F:ATP phosphoribosyltransferase activity"/>
    <property type="evidence" value="ECO:0007669"/>
    <property type="project" value="UniProtKB-EC"/>
</dbReference>
<dbReference type="SUPFAM" id="SSF53850">
    <property type="entry name" value="Periplasmic binding protein-like II"/>
    <property type="match status" value="1"/>
</dbReference>
<comment type="pathway">
    <text evidence="2">Amino-acid biosynthesis; L-histidine biosynthesis; L-histidine from 5-phospho-alpha-D-ribose 1-diphosphate: step 1/9.</text>
</comment>
<dbReference type="PANTHER" id="PTHR21403">
    <property type="entry name" value="ATP PHOSPHORIBOSYLTRANSFERASE ATP-PRTASE"/>
    <property type="match status" value="1"/>
</dbReference>
<keyword evidence="5 9" id="KW-0328">Glycosyltransferase</keyword>
<keyword evidence="4" id="KW-0028">Amino-acid biosynthesis</keyword>
<feature type="domain" description="ATP phosphoribosyltransferase catalytic" evidence="8">
    <location>
        <begin position="47"/>
        <end position="180"/>
    </location>
</feature>
<comment type="catalytic activity">
    <reaction evidence="1">
        <text>1-(5-phospho-beta-D-ribosyl)-ATP + diphosphate = 5-phospho-alpha-D-ribose 1-diphosphate + ATP</text>
        <dbReference type="Rhea" id="RHEA:18473"/>
        <dbReference type="ChEBI" id="CHEBI:30616"/>
        <dbReference type="ChEBI" id="CHEBI:33019"/>
        <dbReference type="ChEBI" id="CHEBI:58017"/>
        <dbReference type="ChEBI" id="CHEBI:73183"/>
        <dbReference type="EC" id="2.4.2.17"/>
    </reaction>
</comment>
<dbReference type="GO" id="GO:0000105">
    <property type="term" value="P:L-histidine biosynthetic process"/>
    <property type="evidence" value="ECO:0007669"/>
    <property type="project" value="UniProtKB-UniPathway"/>
</dbReference>
<dbReference type="Gene3D" id="3.40.190.10">
    <property type="entry name" value="Periplasmic binding protein-like II"/>
    <property type="match status" value="2"/>
</dbReference>
<evidence type="ECO:0000256" key="5">
    <source>
        <dbReference type="ARBA" id="ARBA00022676"/>
    </source>
</evidence>
<dbReference type="PANTHER" id="PTHR21403:SF8">
    <property type="entry name" value="ATP PHOSPHORIBOSYLTRANSFERASE"/>
    <property type="match status" value="1"/>
</dbReference>
<protein>
    <recommendedName>
        <fullName evidence="3">ATP phosphoribosyltransferase</fullName>
        <ecNumber evidence="3">2.4.2.17</ecNumber>
    </recommendedName>
</protein>
<dbReference type="UniPathway" id="UPA00031">
    <property type="reaction ID" value="UER00006"/>
</dbReference>
<dbReference type="EC" id="2.4.2.17" evidence="3"/>
<keyword evidence="6 9" id="KW-0808">Transferase</keyword>
<gene>
    <name evidence="9" type="ORF">B1A_19917</name>
</gene>
<dbReference type="AlphaFoldDB" id="T0ZRY0"/>
<dbReference type="InterPro" id="IPR001348">
    <property type="entry name" value="ATP_PRibTrfase_HisG"/>
</dbReference>
<dbReference type="PROSITE" id="PS01316">
    <property type="entry name" value="ATP_P_PHORIBOSYLTR"/>
    <property type="match status" value="1"/>
</dbReference>
<dbReference type="InterPro" id="IPR018198">
    <property type="entry name" value="ATP_PRibTrfase_CS"/>
</dbReference>
<dbReference type="InterPro" id="IPR013820">
    <property type="entry name" value="ATP_PRibTrfase_cat"/>
</dbReference>